<keyword evidence="8" id="KW-1185">Reference proteome</keyword>
<evidence type="ECO:0000313" key="7">
    <source>
        <dbReference type="EMBL" id="KXB61414.1"/>
    </source>
</evidence>
<comment type="function">
    <text evidence="4">Isomerase that catalyzes the conversion of deoxy-ribose 1-phosphate (dRib-1-P) and ribose 1-phosphate (Rib-1-P) to deoxy-ribose 5-phosphate (dRib-5-P) and ribose 5-phosphate (Rib-5-P), respectively.</text>
</comment>
<feature type="binding site" evidence="4">
    <location>
        <position position="313"/>
    </location>
    <ligand>
        <name>Mn(2+)</name>
        <dbReference type="ChEBI" id="CHEBI:29035"/>
        <label>2</label>
    </ligand>
</feature>
<dbReference type="STRING" id="157687.HMPREF3180_01784"/>
<dbReference type="EC" id="5.4.2.7" evidence="4 5"/>
<dbReference type="GO" id="GO:0006018">
    <property type="term" value="P:2-deoxyribose 1-phosphate catabolic process"/>
    <property type="evidence" value="ECO:0007669"/>
    <property type="project" value="UniProtKB-UniRule"/>
</dbReference>
<feature type="binding site" evidence="4">
    <location>
        <position position="349"/>
    </location>
    <ligand>
        <name>Mn(2+)</name>
        <dbReference type="ChEBI" id="CHEBI:29035"/>
        <label>1</label>
    </ligand>
</feature>
<keyword evidence="2 4" id="KW-0479">Metal-binding</keyword>
<dbReference type="GO" id="GO:0008973">
    <property type="term" value="F:phosphopentomutase activity"/>
    <property type="evidence" value="ECO:0007669"/>
    <property type="project" value="UniProtKB-UniRule"/>
</dbReference>
<gene>
    <name evidence="4" type="primary">deoB</name>
    <name evidence="7" type="ORF">HMPREF3180_01784</name>
</gene>
<comment type="catalytic activity">
    <reaction evidence="4">
        <text>alpha-D-ribose 1-phosphate = D-ribose 5-phosphate</text>
        <dbReference type="Rhea" id="RHEA:18793"/>
        <dbReference type="ChEBI" id="CHEBI:57720"/>
        <dbReference type="ChEBI" id="CHEBI:78346"/>
        <dbReference type="EC" id="5.4.2.7"/>
    </reaction>
</comment>
<dbReference type="PATRIC" id="fig|157687.3.peg.1777"/>
<organism evidence="7 8">
    <name type="scientific">Leptotrichia wadei</name>
    <dbReference type="NCBI Taxonomy" id="157687"/>
    <lineage>
        <taxon>Bacteria</taxon>
        <taxon>Fusobacteriati</taxon>
        <taxon>Fusobacteriota</taxon>
        <taxon>Fusobacteriia</taxon>
        <taxon>Fusobacteriales</taxon>
        <taxon>Leptotrichiaceae</taxon>
        <taxon>Leptotrichia</taxon>
    </lineage>
</organism>
<dbReference type="GO" id="GO:0005829">
    <property type="term" value="C:cytosol"/>
    <property type="evidence" value="ECO:0007669"/>
    <property type="project" value="TreeGrafter"/>
</dbReference>
<dbReference type="PANTHER" id="PTHR21110:SF0">
    <property type="entry name" value="PHOSPHOPENTOMUTASE"/>
    <property type="match status" value="1"/>
</dbReference>
<dbReference type="CDD" id="cd16009">
    <property type="entry name" value="PPM"/>
    <property type="match status" value="1"/>
</dbReference>
<keyword evidence="3 4" id="KW-0464">Manganese</keyword>
<dbReference type="EMBL" id="LSDD01000133">
    <property type="protein sequence ID" value="KXB61414.1"/>
    <property type="molecule type" value="Genomic_DNA"/>
</dbReference>
<evidence type="ECO:0000256" key="5">
    <source>
        <dbReference type="NCBIfam" id="TIGR01696"/>
    </source>
</evidence>
<evidence type="ECO:0000259" key="6">
    <source>
        <dbReference type="Pfam" id="PF01676"/>
    </source>
</evidence>
<comment type="cofactor">
    <cofactor evidence="4">
        <name>Mn(2+)</name>
        <dbReference type="ChEBI" id="CHEBI:29035"/>
    </cofactor>
    <text evidence="4">Binds 2 manganese ions.</text>
</comment>
<dbReference type="NCBIfam" id="NF003766">
    <property type="entry name" value="PRK05362.1"/>
    <property type="match status" value="1"/>
</dbReference>
<keyword evidence="4" id="KW-0963">Cytoplasm</keyword>
<name>A0A134A172_9FUSO</name>
<comment type="caution">
    <text evidence="7">The sequence shown here is derived from an EMBL/GenBank/DDBJ whole genome shotgun (WGS) entry which is preliminary data.</text>
</comment>
<feature type="binding site" evidence="4">
    <location>
        <position position="350"/>
    </location>
    <ligand>
        <name>Mn(2+)</name>
        <dbReference type="ChEBI" id="CHEBI:29035"/>
        <label>1</label>
    </ligand>
</feature>
<evidence type="ECO:0000256" key="2">
    <source>
        <dbReference type="ARBA" id="ARBA00022723"/>
    </source>
</evidence>
<dbReference type="UniPathway" id="UPA00087">
    <property type="reaction ID" value="UER00173"/>
</dbReference>
<dbReference type="PANTHER" id="PTHR21110">
    <property type="entry name" value="PHOSPHOPENTOMUTASE"/>
    <property type="match status" value="1"/>
</dbReference>
<dbReference type="GO" id="GO:0009117">
    <property type="term" value="P:nucleotide metabolic process"/>
    <property type="evidence" value="ECO:0007669"/>
    <property type="project" value="UniProtKB-UniRule"/>
</dbReference>
<dbReference type="SUPFAM" id="SSF53649">
    <property type="entry name" value="Alkaline phosphatase-like"/>
    <property type="match status" value="1"/>
</dbReference>
<dbReference type="GO" id="GO:0006015">
    <property type="term" value="P:5-phosphoribose 1-diphosphate biosynthetic process"/>
    <property type="evidence" value="ECO:0007669"/>
    <property type="project" value="UniProtKB-UniPathway"/>
</dbReference>
<dbReference type="Gene3D" id="3.30.70.1250">
    <property type="entry name" value="Phosphopentomutase"/>
    <property type="match status" value="1"/>
</dbReference>
<dbReference type="InterPro" id="IPR006124">
    <property type="entry name" value="Metalloenzyme"/>
</dbReference>
<dbReference type="Proteomes" id="UP000070483">
    <property type="component" value="Unassembled WGS sequence"/>
</dbReference>
<evidence type="ECO:0000256" key="1">
    <source>
        <dbReference type="ARBA" id="ARBA00010373"/>
    </source>
</evidence>
<dbReference type="AlphaFoldDB" id="A0A134A172"/>
<dbReference type="GO" id="GO:0030145">
    <property type="term" value="F:manganese ion binding"/>
    <property type="evidence" value="ECO:0007669"/>
    <property type="project" value="UniProtKB-UniRule"/>
</dbReference>
<dbReference type="HAMAP" id="MF_00740">
    <property type="entry name" value="Phosphopentomut"/>
    <property type="match status" value="1"/>
</dbReference>
<protein>
    <recommendedName>
        <fullName evidence="4 5">Phosphopentomutase</fullName>
        <ecNumber evidence="4 5">5.4.2.7</ecNumber>
    </recommendedName>
    <alternativeName>
        <fullName evidence="4">Phosphodeoxyribomutase</fullName>
    </alternativeName>
</protein>
<dbReference type="Pfam" id="PF01676">
    <property type="entry name" value="Metalloenzyme"/>
    <property type="match status" value="1"/>
</dbReference>
<evidence type="ECO:0000256" key="4">
    <source>
        <dbReference type="HAMAP-Rule" id="MF_00740"/>
    </source>
</evidence>
<evidence type="ECO:0000256" key="3">
    <source>
        <dbReference type="ARBA" id="ARBA00023211"/>
    </source>
</evidence>
<dbReference type="Gene3D" id="3.40.720.10">
    <property type="entry name" value="Alkaline Phosphatase, subunit A"/>
    <property type="match status" value="1"/>
</dbReference>
<dbReference type="GO" id="GO:0000287">
    <property type="term" value="F:magnesium ion binding"/>
    <property type="evidence" value="ECO:0007669"/>
    <property type="project" value="UniProtKB-UniRule"/>
</dbReference>
<dbReference type="NCBIfam" id="TIGR01696">
    <property type="entry name" value="deoB"/>
    <property type="match status" value="1"/>
</dbReference>
<comment type="pathway">
    <text evidence="4">Carbohydrate degradation; 2-deoxy-D-ribose 1-phosphate degradation; D-glyceraldehyde 3-phosphate and acetaldehyde from 2-deoxy-alpha-D-ribose 1-phosphate: step 1/2.</text>
</comment>
<dbReference type="SUPFAM" id="SSF143856">
    <property type="entry name" value="DeoB insert domain-like"/>
    <property type="match status" value="1"/>
</dbReference>
<comment type="catalytic activity">
    <reaction evidence="4">
        <text>2-deoxy-alpha-D-ribose 1-phosphate = 2-deoxy-D-ribose 5-phosphate</text>
        <dbReference type="Rhea" id="RHEA:27658"/>
        <dbReference type="ChEBI" id="CHEBI:57259"/>
        <dbReference type="ChEBI" id="CHEBI:62877"/>
        <dbReference type="EC" id="5.4.2.7"/>
    </reaction>
</comment>
<accession>A0A134A172</accession>
<feature type="binding site" evidence="4">
    <location>
        <position position="34"/>
    </location>
    <ligand>
        <name>Mn(2+)</name>
        <dbReference type="ChEBI" id="CHEBI:29035"/>
        <label>1</label>
    </ligand>
</feature>
<dbReference type="InterPro" id="IPR017850">
    <property type="entry name" value="Alkaline_phosphatase_core_sf"/>
</dbReference>
<comment type="similarity">
    <text evidence="1 4">Belongs to the phosphopentomutase family.</text>
</comment>
<reference evidence="8" key="1">
    <citation type="submission" date="2016-01" db="EMBL/GenBank/DDBJ databases">
        <authorList>
            <person name="Mitreva M."/>
            <person name="Pepin K.H."/>
            <person name="Mihindukulasuriya K.A."/>
            <person name="Fulton R."/>
            <person name="Fronick C."/>
            <person name="O'Laughlin M."/>
            <person name="Miner T."/>
            <person name="Herter B."/>
            <person name="Rosa B.A."/>
            <person name="Cordes M."/>
            <person name="Tomlinson C."/>
            <person name="Wollam A."/>
            <person name="Palsikar V.B."/>
            <person name="Mardis E.R."/>
            <person name="Wilson R.K."/>
        </authorList>
    </citation>
    <scope>NUCLEOTIDE SEQUENCE [LARGE SCALE GENOMIC DNA]</scope>
    <source>
        <strain evidence="8">KA00185</strain>
    </source>
</reference>
<feature type="binding site" evidence="4">
    <location>
        <position position="308"/>
    </location>
    <ligand>
        <name>Mn(2+)</name>
        <dbReference type="ChEBI" id="CHEBI:29035"/>
        <label>2</label>
    </ligand>
</feature>
<dbReference type="GO" id="GO:0043094">
    <property type="term" value="P:metabolic compound salvage"/>
    <property type="evidence" value="ECO:0007669"/>
    <property type="project" value="UniProtKB-UniRule"/>
</dbReference>
<dbReference type="PIRSF" id="PIRSF001491">
    <property type="entry name" value="Ppentomutase"/>
    <property type="match status" value="1"/>
</dbReference>
<feature type="domain" description="Metalloenzyme" evidence="6">
    <location>
        <begin position="27"/>
        <end position="398"/>
    </location>
</feature>
<comment type="subcellular location">
    <subcellularLocation>
        <location evidence="4">Cytoplasm</location>
    </subcellularLocation>
</comment>
<sequence>MPLKNIKGIILVNKERKEDKKMKKIERITIIVLDSVGAGELPDANLFDDCGSNTLGNMAKAHGGMSLPNMGKLGLGNITEIEGTPAVESAEGAYGRAIEVSQGKDSTTGHWEIAGVPLERPFPNYKNGFSNEVIKEFEEKTGRKVMLNKPISGTVAIDQYGEEQIRTGNWIVYGSSDPVFQIAASEEIIPLEELYKACEIALEICNEKSPVARVIARPYVGKKVGEFKRTANRHDFSIDPPKETMLERLKKAGLDVIGIGKTSDLFNGKGITDNRKANQDNLDGIKKTIAALKEDTKGLIFTNLVDFDAVYGHRRNVEGYVNALIEFDNWLPEIEKNLKDDEILIITADHGNDPTFKGTDHTREYIPIMICGKNVKKNVNIGTRKTFADIAATVEEILLGTEKEGSFAKEILED</sequence>
<evidence type="ECO:0000313" key="8">
    <source>
        <dbReference type="Proteomes" id="UP000070483"/>
    </source>
</evidence>
<keyword evidence="4" id="KW-0413">Isomerase</keyword>
<dbReference type="InterPro" id="IPR024052">
    <property type="entry name" value="Phosphopentomutase_DeoB_cap_sf"/>
</dbReference>
<dbReference type="InterPro" id="IPR010045">
    <property type="entry name" value="DeoB"/>
</dbReference>
<proteinExistence type="inferred from homology"/>
<feature type="binding site" evidence="4">
    <location>
        <position position="361"/>
    </location>
    <ligand>
        <name>Mn(2+)</name>
        <dbReference type="ChEBI" id="CHEBI:29035"/>
        <label>2</label>
    </ligand>
</feature>